<dbReference type="InterPro" id="IPR036188">
    <property type="entry name" value="FAD/NAD-bd_sf"/>
</dbReference>
<evidence type="ECO:0000259" key="4">
    <source>
        <dbReference type="Pfam" id="PF01494"/>
    </source>
</evidence>
<dbReference type="AlphaFoldDB" id="A0A1Q9LMT5"/>
<dbReference type="EMBL" id="MKQR01000011">
    <property type="protein sequence ID" value="OLR93325.1"/>
    <property type="molecule type" value="Genomic_DNA"/>
</dbReference>
<dbReference type="InterPro" id="IPR050641">
    <property type="entry name" value="RIFMO-like"/>
</dbReference>
<dbReference type="Gene3D" id="3.30.70.2450">
    <property type="match status" value="1"/>
</dbReference>
<proteinExistence type="predicted"/>
<protein>
    <recommendedName>
        <fullName evidence="4">FAD-binding domain-containing protein</fullName>
    </recommendedName>
</protein>
<dbReference type="InterPro" id="IPR002938">
    <property type="entry name" value="FAD-bd"/>
</dbReference>
<feature type="domain" description="FAD-binding" evidence="4">
    <location>
        <begin position="2"/>
        <end position="356"/>
    </location>
</feature>
<dbReference type="RefSeq" id="WP_075975027.1">
    <property type="nucleotide sequence ID" value="NZ_MKQR01000011.1"/>
</dbReference>
<comment type="cofactor">
    <cofactor evidence="1">
        <name>FAD</name>
        <dbReference type="ChEBI" id="CHEBI:57692"/>
    </cofactor>
</comment>
<dbReference type="OrthoDB" id="4141215at2"/>
<evidence type="ECO:0000313" key="5">
    <source>
        <dbReference type="EMBL" id="OLR93325.1"/>
    </source>
</evidence>
<dbReference type="Pfam" id="PF01494">
    <property type="entry name" value="FAD_binding_3"/>
    <property type="match status" value="1"/>
</dbReference>
<dbReference type="PANTHER" id="PTHR43004:SF19">
    <property type="entry name" value="BINDING MONOOXYGENASE, PUTATIVE (JCVI)-RELATED"/>
    <property type="match status" value="1"/>
</dbReference>
<evidence type="ECO:0000256" key="1">
    <source>
        <dbReference type="ARBA" id="ARBA00001974"/>
    </source>
</evidence>
<dbReference type="PANTHER" id="PTHR43004">
    <property type="entry name" value="TRK SYSTEM POTASSIUM UPTAKE PROTEIN"/>
    <property type="match status" value="1"/>
</dbReference>
<organism evidence="5 6">
    <name type="scientific">Actinokineospora bangkokensis</name>
    <dbReference type="NCBI Taxonomy" id="1193682"/>
    <lineage>
        <taxon>Bacteria</taxon>
        <taxon>Bacillati</taxon>
        <taxon>Actinomycetota</taxon>
        <taxon>Actinomycetes</taxon>
        <taxon>Pseudonocardiales</taxon>
        <taxon>Pseudonocardiaceae</taxon>
        <taxon>Actinokineospora</taxon>
    </lineage>
</organism>
<dbReference type="Pfam" id="PF21274">
    <property type="entry name" value="Rng_hyd_C"/>
    <property type="match status" value="1"/>
</dbReference>
<dbReference type="Gene3D" id="3.50.50.60">
    <property type="entry name" value="FAD/NAD(P)-binding domain"/>
    <property type="match status" value="1"/>
</dbReference>
<evidence type="ECO:0000256" key="2">
    <source>
        <dbReference type="ARBA" id="ARBA00022630"/>
    </source>
</evidence>
<keyword evidence="6" id="KW-1185">Reference proteome</keyword>
<dbReference type="Gene3D" id="3.40.30.120">
    <property type="match status" value="1"/>
</dbReference>
<dbReference type="STRING" id="1193682.BJP25_17785"/>
<dbReference type="GO" id="GO:0071949">
    <property type="term" value="F:FAD binding"/>
    <property type="evidence" value="ECO:0007669"/>
    <property type="project" value="InterPro"/>
</dbReference>
<keyword evidence="3" id="KW-0274">FAD</keyword>
<dbReference type="SUPFAM" id="SSF51905">
    <property type="entry name" value="FAD/NAD(P)-binding domain"/>
    <property type="match status" value="1"/>
</dbReference>
<evidence type="ECO:0000313" key="6">
    <source>
        <dbReference type="Proteomes" id="UP000186040"/>
    </source>
</evidence>
<name>A0A1Q9LMT5_9PSEU</name>
<sequence length="495" mass="52101">MDYDVAVVGGGPTGLALAGELALHGARAVVLERQDEPDDTVKAGSVNAATAAWLRQRGLFAEVDQVQEAMLAQIAALHGHTPQQVRAGMRRRAGHFAGLFLIDPSRLPADDPDLAATDGSTLVPLAQVDLERVLERFAEARGAEVRRGVGVTGFSAGDDGVAVRTAWGLVRTRYLVGCDGGRSAVRRWAGFDFPGTDPTLTLRQAIVDLDHPERLAVGWVRTPAGLVVHGPQPRRVLTVEFDGPPADRAAPVTAAEVEASLRRVSGADVRVTALHSATRSTDNARQVTTYRRGRVLLAGDAAHVHSPFGGQGLNLGLGDAANLGWKLAAVATGRAEEALLDTYTAERHPVGARVLRVTRAQIAVLRPGPEGDALREVVTDLMRTDDGNAHFVKLMGGLLNGYDLGGTHPAVGKLLPLLDLADGSTTADHLREGGAVLFDLNDSAAVRAAAGGRVRVVSGKAAVEAPDMLVRPDGHVAWAGTDATGLDEAIQRWCF</sequence>
<keyword evidence="2" id="KW-0285">Flavoprotein</keyword>
<accession>A0A1Q9LMT5</accession>
<dbReference type="GO" id="GO:0016709">
    <property type="term" value="F:oxidoreductase activity, acting on paired donors, with incorporation or reduction of molecular oxygen, NAD(P)H as one donor, and incorporation of one atom of oxygen"/>
    <property type="evidence" value="ECO:0007669"/>
    <property type="project" value="UniProtKB-ARBA"/>
</dbReference>
<dbReference type="PRINTS" id="PR00420">
    <property type="entry name" value="RNGMNOXGNASE"/>
</dbReference>
<comment type="caution">
    <text evidence="5">The sequence shown here is derived from an EMBL/GenBank/DDBJ whole genome shotgun (WGS) entry which is preliminary data.</text>
</comment>
<gene>
    <name evidence="5" type="ORF">BJP25_17785</name>
</gene>
<reference evidence="5 6" key="1">
    <citation type="submission" date="2016-10" db="EMBL/GenBank/DDBJ databases">
        <title>The Draft Genome Sequence of Actinokineospora bangkokensis 44EHWT reveals the biosynthetic pathway of antifungal compounds Thailandins with unusual extender unit butylmalonyl-CoA.</title>
        <authorList>
            <person name="Greule A."/>
            <person name="Intra B."/>
            <person name="Flemming S."/>
            <person name="Rommel M.G."/>
            <person name="Panbangred W."/>
            <person name="Bechthold A."/>
        </authorList>
    </citation>
    <scope>NUCLEOTIDE SEQUENCE [LARGE SCALE GENOMIC DNA]</scope>
    <source>
        <strain evidence="5 6">44EHW</strain>
    </source>
</reference>
<dbReference type="Proteomes" id="UP000186040">
    <property type="component" value="Unassembled WGS sequence"/>
</dbReference>
<evidence type="ECO:0000256" key="3">
    <source>
        <dbReference type="ARBA" id="ARBA00022827"/>
    </source>
</evidence>